<sequence length="182" mass="21366">MKCIVVNANNSIYGRIITKIIELVKKGFFVKVLNCQNLILSGRKEHSIKKFISKFNKKTHTNPNKGPFKFSSPANIFLKSIRGMISYKKKAFMNNFKKIQCFNGEPSRFRFQKNFVFRNVHKSIRLKNSSKWIYLKEISKKLGWDSEISFITDYKKKNILSLNLKNNFKVLSAFKNDLNKLQ</sequence>
<dbReference type="PANTHER" id="PTHR11545">
    <property type="entry name" value="RIBOSOMAL PROTEIN L13"/>
    <property type="match status" value="1"/>
</dbReference>
<dbReference type="GO" id="GO:0006412">
    <property type="term" value="P:translation"/>
    <property type="evidence" value="ECO:0007669"/>
    <property type="project" value="InterPro"/>
</dbReference>
<dbReference type="EMBL" id="AB996600">
    <property type="protein sequence ID" value="BAS01567.1"/>
    <property type="molecule type" value="Genomic_DNA"/>
</dbReference>
<dbReference type="Pfam" id="PF00572">
    <property type="entry name" value="Ribosomal_L13"/>
    <property type="match status" value="1"/>
</dbReference>
<dbReference type="AlphaFoldDB" id="A0A0H5BL40"/>
<dbReference type="InterPro" id="IPR036899">
    <property type="entry name" value="Ribosomal_uL13_sf"/>
</dbReference>
<dbReference type="GO" id="GO:0003735">
    <property type="term" value="F:structural constituent of ribosome"/>
    <property type="evidence" value="ECO:0007669"/>
    <property type="project" value="InterPro"/>
</dbReference>
<dbReference type="GO" id="GO:0017148">
    <property type="term" value="P:negative regulation of translation"/>
    <property type="evidence" value="ECO:0007669"/>
    <property type="project" value="TreeGrafter"/>
</dbReference>
<dbReference type="GO" id="GO:0003729">
    <property type="term" value="F:mRNA binding"/>
    <property type="evidence" value="ECO:0007669"/>
    <property type="project" value="TreeGrafter"/>
</dbReference>
<evidence type="ECO:0000313" key="4">
    <source>
        <dbReference type="EMBL" id="BAS01567.1"/>
    </source>
</evidence>
<keyword evidence="4" id="KW-0542">Nucleomorph</keyword>
<reference evidence="4" key="1">
    <citation type="journal article" date="2015" name="Genome Biol. Evol.">
        <title>Nucleomorph Genome Sequences of Two Chlorarachniophytes, Amorphochlora amoebiformis and Lotharella vacuolata.</title>
        <authorList>
            <person name="Suzuki S."/>
            <person name="Shirato S."/>
            <person name="Hirakawa Y."/>
            <person name="Ishida K."/>
        </authorList>
    </citation>
    <scope>NUCLEOTIDE SEQUENCE</scope>
    <source>
        <strain evidence="4">CCMP240</strain>
    </source>
</reference>
<keyword evidence="3" id="KW-0687">Ribonucleoprotein</keyword>
<dbReference type="SUPFAM" id="SSF52161">
    <property type="entry name" value="Ribosomal protein L13"/>
    <property type="match status" value="1"/>
</dbReference>
<name>A0A0H5BL40_9EUKA</name>
<evidence type="ECO:0000256" key="2">
    <source>
        <dbReference type="ARBA" id="ARBA00022980"/>
    </source>
</evidence>
<keyword evidence="2 4" id="KW-0689">Ribosomal protein</keyword>
<evidence type="ECO:0000256" key="1">
    <source>
        <dbReference type="ARBA" id="ARBA00006227"/>
    </source>
</evidence>
<dbReference type="InterPro" id="IPR005822">
    <property type="entry name" value="Ribosomal_uL13"/>
</dbReference>
<organism evidence="4">
    <name type="scientific">Lotharella vacuolata</name>
    <dbReference type="NCBI Taxonomy" id="74820"/>
    <lineage>
        <taxon>Eukaryota</taxon>
        <taxon>Sar</taxon>
        <taxon>Rhizaria</taxon>
        <taxon>Cercozoa</taxon>
        <taxon>Chlorarachniophyceae</taxon>
        <taxon>Lotharella</taxon>
    </lineage>
</organism>
<proteinExistence type="inferred from homology"/>
<accession>A0A0H5BL40</accession>
<geneLocation type="nucleomorph" evidence="4"/>
<dbReference type="PANTHER" id="PTHR11545:SF3">
    <property type="entry name" value="LARGE RIBOSOMAL SUBUNIT PROTEIN UL13"/>
    <property type="match status" value="1"/>
</dbReference>
<gene>
    <name evidence="4" type="primary">rpl13A</name>
</gene>
<comment type="similarity">
    <text evidence="1">Belongs to the universal ribosomal protein uL13 family.</text>
</comment>
<protein>
    <submittedName>
        <fullName evidence="4">Ribosomal protein L13A</fullName>
    </submittedName>
</protein>
<evidence type="ECO:0000256" key="3">
    <source>
        <dbReference type="ARBA" id="ARBA00023274"/>
    </source>
</evidence>
<dbReference type="Gene3D" id="3.90.1180.10">
    <property type="entry name" value="Ribosomal protein L13"/>
    <property type="match status" value="1"/>
</dbReference>
<dbReference type="GO" id="GO:0022625">
    <property type="term" value="C:cytosolic large ribosomal subunit"/>
    <property type="evidence" value="ECO:0007669"/>
    <property type="project" value="TreeGrafter"/>
</dbReference>